<organism evidence="1 2">
    <name type="scientific">Vaccinium darrowii</name>
    <dbReference type="NCBI Taxonomy" id="229202"/>
    <lineage>
        <taxon>Eukaryota</taxon>
        <taxon>Viridiplantae</taxon>
        <taxon>Streptophyta</taxon>
        <taxon>Embryophyta</taxon>
        <taxon>Tracheophyta</taxon>
        <taxon>Spermatophyta</taxon>
        <taxon>Magnoliopsida</taxon>
        <taxon>eudicotyledons</taxon>
        <taxon>Gunneridae</taxon>
        <taxon>Pentapetalae</taxon>
        <taxon>asterids</taxon>
        <taxon>Ericales</taxon>
        <taxon>Ericaceae</taxon>
        <taxon>Vaccinioideae</taxon>
        <taxon>Vaccinieae</taxon>
        <taxon>Vaccinium</taxon>
    </lineage>
</organism>
<dbReference type="Proteomes" id="UP000828048">
    <property type="component" value="Chromosome 7"/>
</dbReference>
<accession>A0ACB7Y4P8</accession>
<proteinExistence type="predicted"/>
<evidence type="ECO:0000313" key="2">
    <source>
        <dbReference type="Proteomes" id="UP000828048"/>
    </source>
</evidence>
<dbReference type="EMBL" id="CM037157">
    <property type="protein sequence ID" value="KAH7848247.1"/>
    <property type="molecule type" value="Genomic_DNA"/>
</dbReference>
<comment type="caution">
    <text evidence="1">The sequence shown here is derived from an EMBL/GenBank/DDBJ whole genome shotgun (WGS) entry which is preliminary data.</text>
</comment>
<gene>
    <name evidence="1" type="ORF">Vadar_000090</name>
</gene>
<name>A0ACB7Y4P8_9ERIC</name>
<sequence>MKGLGNFAMVLETYKPCIAMLFIQFVYAGMALFSKEAIAKGMNPFVFVVYRQAFATLALAPFAFFFERNKSASLSCNLIWKIFLVSLFGLTFSLNLYYVAMNTTSASFAAATSNMIPAITFIIAVFLRMESISIKEWHGAAKVLGCLFCFSGALVFAFVKGPSINFKSKYLRNQSEVTIPSLIKSHSKGEWVKGSLTMLSANTTWSLWLVMQVPLLKQYPSKLRLTTLQCFFSCVQSAVWAAAVERNASSWKLQWDVDLLSVIYCGVVVTGITYWLQVWAIEKKGPVFTAVFTPLALIITVIFSSLLWNEILHLGSICGAFMLVGGLYGVLWGKNTEWKRQEDERKSEMRKEETVLECITQQ</sequence>
<evidence type="ECO:0000313" key="1">
    <source>
        <dbReference type="EMBL" id="KAH7848247.1"/>
    </source>
</evidence>
<reference evidence="1 2" key="1">
    <citation type="journal article" date="2021" name="Hortic Res">
        <title>High-quality reference genome and annotation aids understanding of berry development for evergreen blueberry (Vaccinium darrowii).</title>
        <authorList>
            <person name="Yu J."/>
            <person name="Hulse-Kemp A.M."/>
            <person name="Babiker E."/>
            <person name="Staton M."/>
        </authorList>
    </citation>
    <scope>NUCLEOTIDE SEQUENCE [LARGE SCALE GENOMIC DNA]</scope>
    <source>
        <strain evidence="2">cv. NJ 8807/NJ 8810</strain>
        <tissue evidence="1">Young leaf</tissue>
    </source>
</reference>
<keyword evidence="2" id="KW-1185">Reference proteome</keyword>
<protein>
    <submittedName>
        <fullName evidence="1">Uncharacterized protein</fullName>
    </submittedName>
</protein>